<keyword evidence="4 8" id="KW-0067">ATP-binding</keyword>
<keyword evidence="3" id="KW-0547">Nucleotide-binding</keyword>
<dbReference type="PANTHER" id="PTHR43875:SF15">
    <property type="entry name" value="TREHALOSE IMPORT ATP-BINDING PROTEIN SUGC"/>
    <property type="match status" value="1"/>
</dbReference>
<dbReference type="PANTHER" id="PTHR43875">
    <property type="entry name" value="MALTODEXTRIN IMPORT ATP-BINDING PROTEIN MSMX"/>
    <property type="match status" value="1"/>
</dbReference>
<dbReference type="OrthoDB" id="9802264at2"/>
<sequence>MPTITLSQLQKTYPGAKSAAVKGLDLTVKDGEFMCLLGPSGCGKTTILRMIAGIEHTSGGSIAIDGQIMDSVKHSCFVPPEKRGIGLVFQSYALWPHMTVAENVEFGLKLKKIPKQERQQRCLDVMEKLRIEQYASRYPSQLSGGQQQRVALARMLAVNPGVLLLDEPLSNLDAALRLEMRAELRRIHQTFGTTIIFVSHDQWEAMTLATTIAVMSNGELQQVGTPDDIYATPANRFVAEFIGTPKLNMINVGTPNPDQESDDVCSDIRREISRRYADIYQAEYCAIRPEAIVLHQNPISNSTEMTVESIMPTGGSWVVELVQGQERLFHSTQLRPTFRAGDSVFCELPDEALHFFAPDGERLELPPSRIKPIWLHNTTNACAHLA</sequence>
<evidence type="ECO:0000256" key="1">
    <source>
        <dbReference type="ARBA" id="ARBA00022448"/>
    </source>
</evidence>
<keyword evidence="1" id="KW-0813">Transport</keyword>
<dbReference type="InterPro" id="IPR017871">
    <property type="entry name" value="ABC_transporter-like_CS"/>
</dbReference>
<keyword evidence="9" id="KW-1185">Reference proteome</keyword>
<dbReference type="FunFam" id="3.40.50.300:FF:000042">
    <property type="entry name" value="Maltose/maltodextrin ABC transporter, ATP-binding protein"/>
    <property type="match status" value="1"/>
</dbReference>
<dbReference type="RefSeq" id="WP_073586164.1">
    <property type="nucleotide sequence ID" value="NZ_AP024898.1"/>
</dbReference>
<dbReference type="GO" id="GO:0016887">
    <property type="term" value="F:ATP hydrolysis activity"/>
    <property type="evidence" value="ECO:0007669"/>
    <property type="project" value="InterPro"/>
</dbReference>
<dbReference type="PROSITE" id="PS50893">
    <property type="entry name" value="ABC_TRANSPORTER_2"/>
    <property type="match status" value="1"/>
</dbReference>
<dbReference type="Pfam" id="PF08402">
    <property type="entry name" value="TOBE_2"/>
    <property type="match status" value="1"/>
</dbReference>
<dbReference type="EMBL" id="FRFG01000076">
    <property type="protein sequence ID" value="SHO58716.1"/>
    <property type="molecule type" value="Genomic_DNA"/>
</dbReference>
<dbReference type="InterPro" id="IPR003593">
    <property type="entry name" value="AAA+_ATPase"/>
</dbReference>
<evidence type="ECO:0000256" key="3">
    <source>
        <dbReference type="ARBA" id="ARBA00022741"/>
    </source>
</evidence>
<dbReference type="Gene3D" id="2.40.50.100">
    <property type="match status" value="1"/>
</dbReference>
<dbReference type="SUPFAM" id="SSF52540">
    <property type="entry name" value="P-loop containing nucleoside triphosphate hydrolases"/>
    <property type="match status" value="1"/>
</dbReference>
<dbReference type="GO" id="GO:0140359">
    <property type="term" value="F:ABC-type transporter activity"/>
    <property type="evidence" value="ECO:0007669"/>
    <property type="project" value="UniProtKB-ARBA"/>
</dbReference>
<evidence type="ECO:0000313" key="9">
    <source>
        <dbReference type="Proteomes" id="UP000184600"/>
    </source>
</evidence>
<evidence type="ECO:0000313" key="8">
    <source>
        <dbReference type="EMBL" id="SHO58716.1"/>
    </source>
</evidence>
<name>A0A1M7Z231_9VIBR</name>
<dbReference type="PROSITE" id="PS00211">
    <property type="entry name" value="ABC_TRANSPORTER_1"/>
    <property type="match status" value="1"/>
</dbReference>
<evidence type="ECO:0000256" key="4">
    <source>
        <dbReference type="ARBA" id="ARBA00022840"/>
    </source>
</evidence>
<evidence type="ECO:0000256" key="5">
    <source>
        <dbReference type="ARBA" id="ARBA00022967"/>
    </source>
</evidence>
<reference evidence="9" key="1">
    <citation type="submission" date="2016-12" db="EMBL/GenBank/DDBJ databases">
        <authorList>
            <person name="Rodrigo-Torres L."/>
            <person name="Arahal R.D."/>
            <person name="Lucena T."/>
        </authorList>
    </citation>
    <scope>NUCLEOTIDE SEQUENCE [LARGE SCALE GENOMIC DNA]</scope>
</reference>
<dbReference type="InterPro" id="IPR013611">
    <property type="entry name" value="Transp-assoc_OB_typ2"/>
</dbReference>
<dbReference type="InterPro" id="IPR047641">
    <property type="entry name" value="ABC_transpr_MalK/UgpC-like"/>
</dbReference>
<feature type="domain" description="ABC transporter" evidence="7">
    <location>
        <begin position="4"/>
        <end position="242"/>
    </location>
</feature>
<dbReference type="AlphaFoldDB" id="A0A1M7Z231"/>
<dbReference type="GO" id="GO:0005524">
    <property type="term" value="F:ATP binding"/>
    <property type="evidence" value="ECO:0007669"/>
    <property type="project" value="UniProtKB-KW"/>
</dbReference>
<proteinExistence type="predicted"/>
<evidence type="ECO:0000256" key="2">
    <source>
        <dbReference type="ARBA" id="ARBA00022475"/>
    </source>
</evidence>
<evidence type="ECO:0000259" key="7">
    <source>
        <dbReference type="PROSITE" id="PS50893"/>
    </source>
</evidence>
<keyword evidence="8" id="KW-0378">Hydrolase</keyword>
<dbReference type="Pfam" id="PF00005">
    <property type="entry name" value="ABC_tran"/>
    <property type="match status" value="1"/>
</dbReference>
<dbReference type="InterPro" id="IPR003439">
    <property type="entry name" value="ABC_transporter-like_ATP-bd"/>
</dbReference>
<organism evidence="8 9">
    <name type="scientific">Vibrio quintilis</name>
    <dbReference type="NCBI Taxonomy" id="1117707"/>
    <lineage>
        <taxon>Bacteria</taxon>
        <taxon>Pseudomonadati</taxon>
        <taxon>Pseudomonadota</taxon>
        <taxon>Gammaproteobacteria</taxon>
        <taxon>Vibrionales</taxon>
        <taxon>Vibrionaceae</taxon>
        <taxon>Vibrio</taxon>
    </lineage>
</organism>
<dbReference type="Gene3D" id="3.40.50.300">
    <property type="entry name" value="P-loop containing nucleotide triphosphate hydrolases"/>
    <property type="match status" value="1"/>
</dbReference>
<evidence type="ECO:0000256" key="6">
    <source>
        <dbReference type="ARBA" id="ARBA00023136"/>
    </source>
</evidence>
<keyword evidence="6" id="KW-0472">Membrane</keyword>
<dbReference type="SUPFAM" id="SSF50331">
    <property type="entry name" value="MOP-like"/>
    <property type="match status" value="1"/>
</dbReference>
<dbReference type="EC" id="3.6.3.19" evidence="8"/>
<keyword evidence="5" id="KW-1278">Translocase</keyword>
<dbReference type="STRING" id="1117707.VQ7734_04488"/>
<dbReference type="GO" id="GO:0055052">
    <property type="term" value="C:ATP-binding cassette (ABC) transporter complex, substrate-binding subunit-containing"/>
    <property type="evidence" value="ECO:0007669"/>
    <property type="project" value="TreeGrafter"/>
</dbReference>
<protein>
    <submittedName>
        <fullName evidence="8">Maltose/maltodextrin import ATP-binding protein MalK</fullName>
        <ecNumber evidence="8">3.6.3.19</ecNumber>
    </submittedName>
</protein>
<keyword evidence="2" id="KW-1003">Cell membrane</keyword>
<dbReference type="Proteomes" id="UP000184600">
    <property type="component" value="Unassembled WGS sequence"/>
</dbReference>
<dbReference type="SMART" id="SM00382">
    <property type="entry name" value="AAA"/>
    <property type="match status" value="1"/>
</dbReference>
<dbReference type="InterPro" id="IPR027417">
    <property type="entry name" value="P-loop_NTPase"/>
</dbReference>
<gene>
    <name evidence="8" type="primary">malK_2</name>
    <name evidence="8" type="ORF">VQ7734_04488</name>
</gene>
<accession>A0A1M7Z231</accession>
<dbReference type="InterPro" id="IPR008995">
    <property type="entry name" value="Mo/tungstate-bd_C_term_dom"/>
</dbReference>